<comment type="caution">
    <text evidence="4">The sequence shown here is derived from an EMBL/GenBank/DDBJ whole genome shotgun (WGS) entry which is preliminary data.</text>
</comment>
<reference evidence="5" key="1">
    <citation type="journal article" date="2019" name="Int. J. Syst. Evol. Microbiol.">
        <title>The Global Catalogue of Microorganisms (GCM) 10K type strain sequencing project: providing services to taxonomists for standard genome sequencing and annotation.</title>
        <authorList>
            <consortium name="The Broad Institute Genomics Platform"/>
            <consortium name="The Broad Institute Genome Sequencing Center for Infectious Disease"/>
            <person name="Wu L."/>
            <person name="Ma J."/>
        </authorList>
    </citation>
    <scope>NUCLEOTIDE SEQUENCE [LARGE SCALE GENOMIC DNA]</scope>
    <source>
        <strain evidence="5">JCM 17938</strain>
    </source>
</reference>
<dbReference type="Pfam" id="PF08666">
    <property type="entry name" value="SAF"/>
    <property type="match status" value="1"/>
</dbReference>
<evidence type="ECO:0000313" key="4">
    <source>
        <dbReference type="EMBL" id="GAA4617244.1"/>
    </source>
</evidence>
<feature type="region of interest" description="Disordered" evidence="1">
    <location>
        <begin position="1"/>
        <end position="21"/>
    </location>
</feature>
<dbReference type="Proteomes" id="UP001500212">
    <property type="component" value="Unassembled WGS sequence"/>
</dbReference>
<dbReference type="EMBL" id="BAABHJ010000039">
    <property type="protein sequence ID" value="GAA4617244.1"/>
    <property type="molecule type" value="Genomic_DNA"/>
</dbReference>
<accession>A0ABP8TZD1</accession>
<keyword evidence="2" id="KW-1133">Transmembrane helix</keyword>
<feature type="region of interest" description="Disordered" evidence="1">
    <location>
        <begin position="164"/>
        <end position="184"/>
    </location>
</feature>
<evidence type="ECO:0000256" key="1">
    <source>
        <dbReference type="SAM" id="MobiDB-lite"/>
    </source>
</evidence>
<keyword evidence="5" id="KW-1185">Reference proteome</keyword>
<feature type="transmembrane region" description="Helical" evidence="2">
    <location>
        <begin position="38"/>
        <end position="58"/>
    </location>
</feature>
<proteinExistence type="predicted"/>
<dbReference type="SMART" id="SM00858">
    <property type="entry name" value="SAF"/>
    <property type="match status" value="1"/>
</dbReference>
<keyword evidence="2" id="KW-0472">Membrane</keyword>
<evidence type="ECO:0000313" key="5">
    <source>
        <dbReference type="Proteomes" id="UP001500212"/>
    </source>
</evidence>
<evidence type="ECO:0000259" key="3">
    <source>
        <dbReference type="SMART" id="SM00858"/>
    </source>
</evidence>
<dbReference type="InterPro" id="IPR013974">
    <property type="entry name" value="SAF"/>
</dbReference>
<organism evidence="4 5">
    <name type="scientific">Actinoallomurus liliacearum</name>
    <dbReference type="NCBI Taxonomy" id="1080073"/>
    <lineage>
        <taxon>Bacteria</taxon>
        <taxon>Bacillati</taxon>
        <taxon>Actinomycetota</taxon>
        <taxon>Actinomycetes</taxon>
        <taxon>Streptosporangiales</taxon>
        <taxon>Thermomonosporaceae</taxon>
        <taxon>Actinoallomurus</taxon>
    </lineage>
</organism>
<gene>
    <name evidence="4" type="ORF">GCM10023195_76890</name>
</gene>
<protein>
    <recommendedName>
        <fullName evidence="3">SAF domain-containing protein</fullName>
    </recommendedName>
</protein>
<keyword evidence="2" id="KW-0812">Transmembrane</keyword>
<feature type="domain" description="SAF" evidence="3">
    <location>
        <begin position="65"/>
        <end position="128"/>
    </location>
</feature>
<name>A0ABP8TZD1_9ACTN</name>
<feature type="compositionally biased region" description="Polar residues" evidence="1">
    <location>
        <begin position="1"/>
        <end position="15"/>
    </location>
</feature>
<sequence>MTSGTSGRRQSSQVRAQALAANSPARGPVRLARQRRPAWIAAGVAILALGVLANVYLFEAASERTSVVRVARDVAVGQPLTRADLDTAVVALGPGVRAIPGAQLGEVVGRRAAVGLRAGTLLTASQVTVQLTPGPGQALVAVALKPSQLPPRGLEPGSQVRIVATSGGQDDTPSPSAQSGPAAGKDVAGVVDAVGGPDADGAVTVSLLVADGDASAVARLAAAGRVALVVTSQVGS</sequence>
<evidence type="ECO:0000256" key="2">
    <source>
        <dbReference type="SAM" id="Phobius"/>
    </source>
</evidence>
<feature type="compositionally biased region" description="Polar residues" evidence="1">
    <location>
        <begin position="166"/>
        <end position="179"/>
    </location>
</feature>